<reference evidence="1 3" key="1">
    <citation type="submission" date="2015-04" db="EMBL/GenBank/DDBJ databases">
        <title>The draft genome sequence of Roseovarius indicus B108T.</title>
        <authorList>
            <person name="Li G."/>
            <person name="Lai Q."/>
            <person name="Shao Z."/>
            <person name="Yan P."/>
        </authorList>
    </citation>
    <scope>NUCLEOTIDE SEQUENCE [LARGE SCALE GENOMIC DNA]</scope>
    <source>
        <strain evidence="1 3">B108</strain>
    </source>
</reference>
<accession>A0A0T5P742</accession>
<geneLocation type="plasmid" evidence="2">
    <name>pRIdsm_01</name>
</geneLocation>
<evidence type="ECO:0000313" key="1">
    <source>
        <dbReference type="EMBL" id="KRS16941.1"/>
    </source>
</evidence>
<sequence length="107" mass="12274">MLEEARVVLAEGRIANVVEAAQSGYDRDPKAESAAKLTIRGRRRAVWDWWWATTRPIQPAQSRRRACPTWCSDSVNKRLGPQDIARTFGIDVTGTRVEAFFGYWKRH</sequence>
<dbReference type="EMBL" id="CP031599">
    <property type="protein sequence ID" value="QEW29596.1"/>
    <property type="molecule type" value="Genomic_DNA"/>
</dbReference>
<dbReference type="EMBL" id="LAXI01000010">
    <property type="protein sequence ID" value="KRS16941.1"/>
    <property type="molecule type" value="Genomic_DNA"/>
</dbReference>
<evidence type="ECO:0000313" key="3">
    <source>
        <dbReference type="Proteomes" id="UP000051401"/>
    </source>
</evidence>
<dbReference type="PATRIC" id="fig|540747.5.peg.758"/>
<gene>
    <name evidence="2" type="ORF">RIdsm_05442</name>
    <name evidence="1" type="ORF">XM52_15305</name>
</gene>
<dbReference type="OrthoDB" id="9774608at2"/>
<proteinExistence type="predicted"/>
<organism evidence="1 3">
    <name type="scientific">Roseovarius indicus</name>
    <dbReference type="NCBI Taxonomy" id="540747"/>
    <lineage>
        <taxon>Bacteria</taxon>
        <taxon>Pseudomonadati</taxon>
        <taxon>Pseudomonadota</taxon>
        <taxon>Alphaproteobacteria</taxon>
        <taxon>Rhodobacterales</taxon>
        <taxon>Roseobacteraceae</taxon>
        <taxon>Roseovarius</taxon>
    </lineage>
</organism>
<dbReference type="Proteomes" id="UP000051401">
    <property type="component" value="Unassembled WGS sequence"/>
</dbReference>
<protein>
    <submittedName>
        <fullName evidence="1">Uncharacterized protein</fullName>
    </submittedName>
</protein>
<evidence type="ECO:0000313" key="4">
    <source>
        <dbReference type="Proteomes" id="UP000325785"/>
    </source>
</evidence>
<reference evidence="2 4" key="2">
    <citation type="submission" date="2018-08" db="EMBL/GenBank/DDBJ databases">
        <title>Genetic Globetrotter - A new plasmid hitch-hiking vast phylogenetic and geographic distances.</title>
        <authorList>
            <person name="Vollmers J."/>
            <person name="Petersen J."/>
        </authorList>
    </citation>
    <scope>NUCLEOTIDE SEQUENCE [LARGE SCALE GENOMIC DNA]</scope>
    <source>
        <strain evidence="2 4">DSM 26383</strain>
        <plasmid evidence="2">pRIdsm_01</plasmid>
        <plasmid evidence="4">pridsm_01</plasmid>
    </source>
</reference>
<dbReference type="AlphaFoldDB" id="A0A0T5P742"/>
<evidence type="ECO:0000313" key="2">
    <source>
        <dbReference type="EMBL" id="QEW29596.1"/>
    </source>
</evidence>
<keyword evidence="2" id="KW-0614">Plasmid</keyword>
<keyword evidence="3" id="KW-1185">Reference proteome</keyword>
<dbReference type="STRING" id="540747.SAMN04488031_110140"/>
<dbReference type="KEGG" id="rid:RIdsm_05442"/>
<dbReference type="RefSeq" id="WP_057817035.1">
    <property type="nucleotide sequence ID" value="NZ_CP031599.1"/>
</dbReference>
<dbReference type="Proteomes" id="UP000325785">
    <property type="component" value="Plasmid pRIdsm_01"/>
</dbReference>
<name>A0A0T5P742_9RHOB</name>
<geneLocation type="plasmid" evidence="4">
    <name>pridsm_01</name>
</geneLocation>